<evidence type="ECO:0000313" key="3">
    <source>
        <dbReference type="Proteomes" id="UP000799118"/>
    </source>
</evidence>
<evidence type="ECO:0000313" key="2">
    <source>
        <dbReference type="EMBL" id="KAE9403045.1"/>
    </source>
</evidence>
<name>A0A6A4I2N2_9AGAR</name>
<feature type="region of interest" description="Disordered" evidence="1">
    <location>
        <begin position="66"/>
        <end position="90"/>
    </location>
</feature>
<feature type="compositionally biased region" description="Acidic residues" evidence="1">
    <location>
        <begin position="400"/>
        <end position="409"/>
    </location>
</feature>
<reference evidence="2" key="1">
    <citation type="journal article" date="2019" name="Environ. Microbiol.">
        <title>Fungal ecological strategies reflected in gene transcription - a case study of two litter decomposers.</title>
        <authorList>
            <person name="Barbi F."/>
            <person name="Kohler A."/>
            <person name="Barry K."/>
            <person name="Baskaran P."/>
            <person name="Daum C."/>
            <person name="Fauchery L."/>
            <person name="Ihrmark K."/>
            <person name="Kuo A."/>
            <person name="LaButti K."/>
            <person name="Lipzen A."/>
            <person name="Morin E."/>
            <person name="Grigoriev I.V."/>
            <person name="Henrissat B."/>
            <person name="Lindahl B."/>
            <person name="Martin F."/>
        </authorList>
    </citation>
    <scope>NUCLEOTIDE SEQUENCE</scope>
    <source>
        <strain evidence="2">JB14</strain>
    </source>
</reference>
<feature type="region of interest" description="Disordered" evidence="1">
    <location>
        <begin position="397"/>
        <end position="419"/>
    </location>
</feature>
<feature type="region of interest" description="Disordered" evidence="1">
    <location>
        <begin position="103"/>
        <end position="198"/>
    </location>
</feature>
<sequence length="489" mass="55206">MFYWHLQFLFEGLQDGQDQPEELGSEGQKVDQDSIYRSKLNSMGDLADSNEEDIPIHCWSLKHPRHSKGSLEVDSNDANSTLFDDNNDDEDEEYRPLHCLKHRHSTDNSSNQEPDIGHQAKAKVKPKPRGKAKGKLPAEWRDVGQQAKVKPRPRGKSQGKRPSEWRGIGASDRSAEDNADDDKDIPSNNPLMVKGPLPKSIKNQIDTAHAKLKAEIAEIAHKSGHELQSCYNYLDANNQVPRAANCFNIFQIWYRVHSKKCCNPGVTASRWTKIEQFERYKTNMENFIEEKKKGKMLKRFILRQAIILVDLHALVWDPNKLQLTQFVKNAWEFHVCIVNWPLEGKDIEDPGDCVEMVSWDKEEINLPIKDQLNIALVTDTKGNVVIAVSNLPMHQAAMGTEEDQEEEGDQGDKDPTLSLSTSGSSFLGSTFNPNCFSTKTSSSRTFMHISDPIRFPSKTIAHISSSKQTVCCSSITTTSCFTCFSTAER</sequence>
<feature type="compositionally biased region" description="Basic residues" evidence="1">
    <location>
        <begin position="120"/>
        <end position="134"/>
    </location>
</feature>
<organism evidence="2 3">
    <name type="scientific">Gymnopus androsaceus JB14</name>
    <dbReference type="NCBI Taxonomy" id="1447944"/>
    <lineage>
        <taxon>Eukaryota</taxon>
        <taxon>Fungi</taxon>
        <taxon>Dikarya</taxon>
        <taxon>Basidiomycota</taxon>
        <taxon>Agaricomycotina</taxon>
        <taxon>Agaricomycetes</taxon>
        <taxon>Agaricomycetidae</taxon>
        <taxon>Agaricales</taxon>
        <taxon>Marasmiineae</taxon>
        <taxon>Omphalotaceae</taxon>
        <taxon>Gymnopus</taxon>
    </lineage>
</organism>
<dbReference type="EMBL" id="ML769429">
    <property type="protein sequence ID" value="KAE9403045.1"/>
    <property type="molecule type" value="Genomic_DNA"/>
</dbReference>
<dbReference type="Proteomes" id="UP000799118">
    <property type="component" value="Unassembled WGS sequence"/>
</dbReference>
<protein>
    <submittedName>
        <fullName evidence="2">Uncharacterized protein</fullName>
    </submittedName>
</protein>
<feature type="compositionally biased region" description="Basic residues" evidence="1">
    <location>
        <begin position="149"/>
        <end position="159"/>
    </location>
</feature>
<dbReference type="AlphaFoldDB" id="A0A6A4I2N2"/>
<keyword evidence="3" id="KW-1185">Reference proteome</keyword>
<proteinExistence type="predicted"/>
<accession>A0A6A4I2N2</accession>
<evidence type="ECO:0000256" key="1">
    <source>
        <dbReference type="SAM" id="MobiDB-lite"/>
    </source>
</evidence>
<gene>
    <name evidence="2" type="ORF">BT96DRAFT_936760</name>
</gene>